<keyword evidence="1" id="KW-1133">Transmembrane helix</keyword>
<sequence>MPKYNTYEARGVQQMKKEKTVLIMNFDEESISYQAFSEMKRLHQERKIIGYQMAVVKHEPGNKLVAQDFLDFTGADKNMKDSLIGMLIGILGGPFGILIGWMVGAIVGSMQDAGEVKNALSVFERTLKTIPEGSTGVILIATEQELANVNDVVMDELHGRVQRMDEAIVAEEIKSAQETEGKAKDSAKKHWFGK</sequence>
<keyword evidence="1" id="KW-0472">Membrane</keyword>
<evidence type="ECO:0000256" key="1">
    <source>
        <dbReference type="SAM" id="Phobius"/>
    </source>
</evidence>
<comment type="caution">
    <text evidence="2">The sequence shown here is derived from an EMBL/GenBank/DDBJ whole genome shotgun (WGS) entry which is preliminary data.</text>
</comment>
<evidence type="ECO:0008006" key="4">
    <source>
        <dbReference type="Google" id="ProtNLM"/>
    </source>
</evidence>
<protein>
    <recommendedName>
        <fullName evidence="4">DUF1269 domain-containing protein</fullName>
    </recommendedName>
</protein>
<evidence type="ECO:0000313" key="3">
    <source>
        <dbReference type="Proteomes" id="UP000003597"/>
    </source>
</evidence>
<feature type="transmembrane region" description="Helical" evidence="1">
    <location>
        <begin position="83"/>
        <end position="107"/>
    </location>
</feature>
<keyword evidence="1" id="KW-0812">Transmembrane</keyword>
<gene>
    <name evidence="2" type="ORF">HMPREF0557_01274</name>
</gene>
<dbReference type="EMBL" id="AGCN01000030">
    <property type="protein sequence ID" value="EHN61611.1"/>
    <property type="molecule type" value="Genomic_DNA"/>
</dbReference>
<organism evidence="2 3">
    <name type="scientific">Listeria innocua ATCC 33091</name>
    <dbReference type="NCBI Taxonomy" id="1002366"/>
    <lineage>
        <taxon>Bacteria</taxon>
        <taxon>Bacillati</taxon>
        <taxon>Bacillota</taxon>
        <taxon>Bacilli</taxon>
        <taxon>Bacillales</taxon>
        <taxon>Listeriaceae</taxon>
        <taxon>Listeria</taxon>
    </lineage>
</organism>
<reference evidence="2 3" key="1">
    <citation type="submission" date="2011-08" db="EMBL/GenBank/DDBJ databases">
        <authorList>
            <person name="Weinstock G."/>
            <person name="Sodergren E."/>
            <person name="Clifton S."/>
            <person name="Fulton L."/>
            <person name="Fulton B."/>
            <person name="Courtney L."/>
            <person name="Fronick C."/>
            <person name="Harrison M."/>
            <person name="Strong C."/>
            <person name="Farmer C."/>
            <person name="Delahaunty K."/>
            <person name="Markovic C."/>
            <person name="Hall O."/>
            <person name="Minx P."/>
            <person name="Tomlinson C."/>
            <person name="Mitreva M."/>
            <person name="Hou S."/>
            <person name="Chen J."/>
            <person name="Wollam A."/>
            <person name="Pepin K.H."/>
            <person name="Johnson M."/>
            <person name="Bhonagiri V."/>
            <person name="Zhang X."/>
            <person name="Suruliraj S."/>
            <person name="Warren W."/>
            <person name="Chinwalla A."/>
            <person name="Mardis E.R."/>
            <person name="Wilson R.K."/>
        </authorList>
    </citation>
    <scope>NUCLEOTIDE SEQUENCE [LARGE SCALE GENOMIC DNA]</scope>
    <source>
        <strain evidence="2 3">ATCC 33091</strain>
    </source>
</reference>
<keyword evidence="3" id="KW-1185">Reference proteome</keyword>
<evidence type="ECO:0000313" key="2">
    <source>
        <dbReference type="EMBL" id="EHN61611.1"/>
    </source>
</evidence>
<proteinExistence type="predicted"/>
<dbReference type="AlphaFoldDB" id="A0AB72ZAU5"/>
<accession>A0AB72ZAU5</accession>
<dbReference type="Proteomes" id="UP000003597">
    <property type="component" value="Unassembled WGS sequence"/>
</dbReference>
<name>A0AB72ZAU5_LISIO</name>